<evidence type="ECO:0000313" key="3">
    <source>
        <dbReference type="EMBL" id="KAK0609357.1"/>
    </source>
</evidence>
<comment type="caution">
    <text evidence="3">The sequence shown here is derived from an EMBL/GenBank/DDBJ whole genome shotgun (WGS) entry which is preliminary data.</text>
</comment>
<dbReference type="PANTHER" id="PTHR42470:SF2">
    <property type="match status" value="1"/>
</dbReference>
<reference evidence="3" key="1">
    <citation type="submission" date="2023-06" db="EMBL/GenBank/DDBJ databases">
        <title>Genome-scale phylogeny and comparative genomics of the fungal order Sordariales.</title>
        <authorList>
            <consortium name="Lawrence Berkeley National Laboratory"/>
            <person name="Hensen N."/>
            <person name="Bonometti L."/>
            <person name="Westerberg I."/>
            <person name="Brannstrom I.O."/>
            <person name="Guillou S."/>
            <person name="Cros-Aarteil S."/>
            <person name="Calhoun S."/>
            <person name="Haridas S."/>
            <person name="Kuo A."/>
            <person name="Mondo S."/>
            <person name="Pangilinan J."/>
            <person name="Riley R."/>
            <person name="LaButti K."/>
            <person name="Andreopoulos B."/>
            <person name="Lipzen A."/>
            <person name="Chen C."/>
            <person name="Yanf M."/>
            <person name="Daum C."/>
            <person name="Ng V."/>
            <person name="Clum A."/>
            <person name="Steindorff A."/>
            <person name="Ohm R."/>
            <person name="Martin F."/>
            <person name="Silar P."/>
            <person name="Natvig D."/>
            <person name="Lalanne C."/>
            <person name="Gautier V."/>
            <person name="Ament-velasquez S.L."/>
            <person name="Kruys A."/>
            <person name="Hutchinson M.I."/>
            <person name="Powell A.J."/>
            <person name="Barry K."/>
            <person name="Miller A.N."/>
            <person name="Grigoriev I.V."/>
            <person name="Debuchy R."/>
            <person name="Gladieux P."/>
            <person name="Thoren M.H."/>
            <person name="Johannesson H."/>
        </authorList>
    </citation>
    <scope>NUCLEOTIDE SEQUENCE</scope>
    <source>
        <strain evidence="3">SMH3391-2</strain>
    </source>
</reference>
<dbReference type="Proteomes" id="UP001174934">
    <property type="component" value="Unassembled WGS sequence"/>
</dbReference>
<keyword evidence="4" id="KW-1185">Reference proteome</keyword>
<evidence type="ECO:0000256" key="1">
    <source>
        <dbReference type="SAM" id="MobiDB-lite"/>
    </source>
</evidence>
<dbReference type="AlphaFoldDB" id="A0AA39W9J3"/>
<feature type="region of interest" description="Disordered" evidence="1">
    <location>
        <begin position="333"/>
        <end position="364"/>
    </location>
</feature>
<feature type="domain" description="DUF7924" evidence="2">
    <location>
        <begin position="83"/>
        <end position="301"/>
    </location>
</feature>
<dbReference type="EMBL" id="JAULSR010000014">
    <property type="protein sequence ID" value="KAK0609357.1"/>
    <property type="molecule type" value="Genomic_DNA"/>
</dbReference>
<feature type="compositionally biased region" description="Basic residues" evidence="1">
    <location>
        <begin position="1"/>
        <end position="11"/>
    </location>
</feature>
<feature type="region of interest" description="Disordered" evidence="1">
    <location>
        <begin position="1"/>
        <end position="22"/>
    </location>
</feature>
<evidence type="ECO:0000259" key="2">
    <source>
        <dbReference type="Pfam" id="PF25545"/>
    </source>
</evidence>
<evidence type="ECO:0000313" key="4">
    <source>
        <dbReference type="Proteomes" id="UP001174934"/>
    </source>
</evidence>
<dbReference type="InterPro" id="IPR057684">
    <property type="entry name" value="DUF7924"/>
</dbReference>
<proteinExistence type="predicted"/>
<sequence>MDHRLLARRKSSAISTTPSDQKLREEKSAPYLSSLYETLLGLKGSYMANELWGLASASQALCWSLLKPRPVPSDILFRDEILEMTRQGIHNMNEARLIKDISRLIIPPVGMKYFNIITESVNEGWDGSIPLFGPCPQPDFSVGFKRGAFNRSQLARLSPFHGDFMGRNQSHFMATRYMYFPFLTCEVKCGANALDIADRQNAHSMTLAVRGVVELFRAAKRQEEIDREILAFSVSHDPTSVRIYGHYPVMIGANTRYFRHLIHEFDFTENEGQDKWTAYRFTKNVYNTWMPNHFKKICYALEALPYTPEPDVPPLSEATRLMPALPLYPSSGAAGQAMPNSRQAVTPGGGVTPGGVTPGGCQVQ</sequence>
<organism evidence="3 4">
    <name type="scientific">Bombardia bombarda</name>
    <dbReference type="NCBI Taxonomy" id="252184"/>
    <lineage>
        <taxon>Eukaryota</taxon>
        <taxon>Fungi</taxon>
        <taxon>Dikarya</taxon>
        <taxon>Ascomycota</taxon>
        <taxon>Pezizomycotina</taxon>
        <taxon>Sordariomycetes</taxon>
        <taxon>Sordariomycetidae</taxon>
        <taxon>Sordariales</taxon>
        <taxon>Lasiosphaeriaceae</taxon>
        <taxon>Bombardia</taxon>
    </lineage>
</organism>
<dbReference type="PANTHER" id="PTHR42470">
    <property type="entry name" value="VAST DOMAIN-CONTAINING PROTEIN"/>
    <property type="match status" value="1"/>
</dbReference>
<protein>
    <recommendedName>
        <fullName evidence="2">DUF7924 domain-containing protein</fullName>
    </recommendedName>
</protein>
<feature type="compositionally biased region" description="Gly residues" evidence="1">
    <location>
        <begin position="347"/>
        <end position="358"/>
    </location>
</feature>
<dbReference type="Pfam" id="PF25545">
    <property type="entry name" value="DUF7924"/>
    <property type="match status" value="1"/>
</dbReference>
<accession>A0AA39W9J3</accession>
<gene>
    <name evidence="3" type="ORF">B0T17DRAFT_546873</name>
</gene>
<name>A0AA39W9J3_9PEZI</name>